<evidence type="ECO:0000256" key="10">
    <source>
        <dbReference type="SAM" id="Phobius"/>
    </source>
</evidence>
<feature type="domain" description="Cytochrome c assembly protein" evidence="11">
    <location>
        <begin position="90"/>
        <end position="294"/>
    </location>
</feature>
<evidence type="ECO:0000256" key="8">
    <source>
        <dbReference type="ARBA" id="ARBA00023136"/>
    </source>
</evidence>
<keyword evidence="4" id="KW-0997">Cell inner membrane</keyword>
<dbReference type="GO" id="GO:0016829">
    <property type="term" value="F:lyase activity"/>
    <property type="evidence" value="ECO:0007669"/>
    <property type="project" value="UniProtKB-KW"/>
</dbReference>
<feature type="transmembrane region" description="Helical" evidence="10">
    <location>
        <begin position="449"/>
        <end position="468"/>
    </location>
</feature>
<feature type="transmembrane region" description="Helical" evidence="10">
    <location>
        <begin position="123"/>
        <end position="143"/>
    </location>
</feature>
<name>A0A7C5WV87_9DEIN</name>
<evidence type="ECO:0000256" key="4">
    <source>
        <dbReference type="ARBA" id="ARBA00022519"/>
    </source>
</evidence>
<feature type="domain" description="Cytochrome c-type biogenesis protein CcmF C-terminal" evidence="12">
    <location>
        <begin position="313"/>
        <end position="632"/>
    </location>
</feature>
<accession>A0A7C5WV87</accession>
<feature type="transmembrane region" description="Helical" evidence="10">
    <location>
        <begin position="275"/>
        <end position="296"/>
    </location>
</feature>
<evidence type="ECO:0000256" key="5">
    <source>
        <dbReference type="ARBA" id="ARBA00022692"/>
    </source>
</evidence>
<sequence length="650" mass="71405">MNPSILGNIGLVLAVFFSVAGLVAVVFSWFLRDARYVRVARRSALLAFLGTFVAFGALEWALLSDDFSIAYTARNHTTASPTWVKFATLWAALEGSILLWALLQTLYTWLAGRRMRDYWTSPVALGTLFVIQLFFLVNVLFVINPFTPVPNPPADGPGPNPLLQNHWMMAVHPILMYLGFVGLSVPFAYAIAAMVTRRYQTWVGETKWWLIFAWGFLTAAIFAGGWWSYEVLGWGGYWAWDPVENASFIPWLLATAFVHTAMVQERRGLFRSWNFALVTLAFAGTVFGTFLTRSGVIESVHAFAGGPVGPIFLGFLLVILAVGFSLLGRVSSEVRDVGSVNVWSREGLLLFGALVFVVMAFVVILGTLFPLLVEAFNGAKVSVGAPFFNQLFVPLGYAMLVLMALGPLLPWRKADPETLRVIAWMAVSLVLGTAVGLAVGWTLWVSLTVGLFLFNLVALGWLVASPLARKSRALGGVRAGMGSLAWTRRRYGGYLVHFAVALTALAIAFSQSYRLDVQKTLQIGEAWQVAGRTITVHALRAVEDPHRYSVIADVEISGMGVRQPRLNYYPTSRTPFASPSVAYTLGKDYYLVLQAFDQENAQWVTLRLVVTPLVLWLWVSAVLMALGTAMILWPARRTARAGAAAGEVGA</sequence>
<evidence type="ECO:0000259" key="11">
    <source>
        <dbReference type="Pfam" id="PF01578"/>
    </source>
</evidence>
<dbReference type="InterPro" id="IPR003568">
    <property type="entry name" value="Cyt_c_biogenesis_CcmF"/>
</dbReference>
<dbReference type="EMBL" id="DRNZ01000174">
    <property type="protein sequence ID" value="HHO58059.1"/>
    <property type="molecule type" value="Genomic_DNA"/>
</dbReference>
<proteinExistence type="inferred from homology"/>
<feature type="transmembrane region" description="Helical" evidence="10">
    <location>
        <begin position="613"/>
        <end position="633"/>
    </location>
</feature>
<evidence type="ECO:0000256" key="1">
    <source>
        <dbReference type="ARBA" id="ARBA00004429"/>
    </source>
</evidence>
<dbReference type="Pfam" id="PF16327">
    <property type="entry name" value="CcmF_C"/>
    <property type="match status" value="1"/>
</dbReference>
<evidence type="ECO:0000256" key="2">
    <source>
        <dbReference type="ARBA" id="ARBA00009186"/>
    </source>
</evidence>
<evidence type="ECO:0000256" key="3">
    <source>
        <dbReference type="ARBA" id="ARBA00022475"/>
    </source>
</evidence>
<keyword evidence="13" id="KW-0456">Lyase</keyword>
<comment type="caution">
    <text evidence="13">The sequence shown here is derived from an EMBL/GenBank/DDBJ whole genome shotgun (WGS) entry which is preliminary data.</text>
</comment>
<feature type="transmembrane region" description="Helical" evidence="10">
    <location>
        <begin position="83"/>
        <end position="103"/>
    </location>
</feature>
<evidence type="ECO:0000256" key="9">
    <source>
        <dbReference type="ARBA" id="ARBA00037230"/>
    </source>
</evidence>
<gene>
    <name evidence="13" type="ORF">ENJ85_02695</name>
</gene>
<evidence type="ECO:0000256" key="6">
    <source>
        <dbReference type="ARBA" id="ARBA00022748"/>
    </source>
</evidence>
<evidence type="ECO:0000256" key="7">
    <source>
        <dbReference type="ARBA" id="ARBA00022989"/>
    </source>
</evidence>
<evidence type="ECO:0000259" key="12">
    <source>
        <dbReference type="Pfam" id="PF16327"/>
    </source>
</evidence>
<evidence type="ECO:0000313" key="13">
    <source>
        <dbReference type="EMBL" id="HHO58059.1"/>
    </source>
</evidence>
<keyword evidence="7 10" id="KW-1133">Transmembrane helix</keyword>
<feature type="transmembrane region" description="Helical" evidence="10">
    <location>
        <begin position="491"/>
        <end position="509"/>
    </location>
</feature>
<dbReference type="InterPro" id="IPR002541">
    <property type="entry name" value="Cyt_c_assembly"/>
</dbReference>
<dbReference type="GO" id="GO:0015232">
    <property type="term" value="F:heme transmembrane transporter activity"/>
    <property type="evidence" value="ECO:0007669"/>
    <property type="project" value="InterPro"/>
</dbReference>
<comment type="function">
    <text evidence="9">Required for the biogenesis of c-type cytochromes. Possible subunit of a heme lyase.</text>
</comment>
<dbReference type="PANTHER" id="PTHR43653">
    <property type="entry name" value="CYTOCHROME C ASSEMBLY PROTEIN-RELATED"/>
    <property type="match status" value="1"/>
</dbReference>
<protein>
    <submittedName>
        <fullName evidence="13">Heme lyase CcmF/NrfE family subunit</fullName>
    </submittedName>
</protein>
<keyword evidence="6" id="KW-0201">Cytochrome c-type biogenesis</keyword>
<feature type="transmembrane region" description="Helical" evidence="10">
    <location>
        <begin position="43"/>
        <end position="63"/>
    </location>
</feature>
<dbReference type="PANTHER" id="PTHR43653:SF1">
    <property type="entry name" value="CYTOCHROME C-TYPE BIOGENESIS PROTEIN CCMF"/>
    <property type="match status" value="1"/>
</dbReference>
<dbReference type="InterPro" id="IPR003567">
    <property type="entry name" value="Cyt_c_biogenesis"/>
</dbReference>
<keyword evidence="8 10" id="KW-0472">Membrane</keyword>
<comment type="similarity">
    <text evidence="2">Belongs to the CcmF/CycK/Ccl1/NrfE/CcsA family.</text>
</comment>
<feature type="transmembrane region" description="Helical" evidence="10">
    <location>
        <begin position="247"/>
        <end position="263"/>
    </location>
</feature>
<dbReference type="GO" id="GO:0005886">
    <property type="term" value="C:plasma membrane"/>
    <property type="evidence" value="ECO:0007669"/>
    <property type="project" value="UniProtKB-SubCell"/>
</dbReference>
<dbReference type="InterPro" id="IPR032523">
    <property type="entry name" value="CcmF_C"/>
</dbReference>
<dbReference type="GO" id="GO:0017004">
    <property type="term" value="P:cytochrome complex assembly"/>
    <property type="evidence" value="ECO:0007669"/>
    <property type="project" value="UniProtKB-KW"/>
</dbReference>
<dbReference type="PRINTS" id="PR01411">
    <property type="entry name" value="CCMFBIOGNSIS"/>
</dbReference>
<dbReference type="Pfam" id="PF01578">
    <property type="entry name" value="Cytochrom_C_asm"/>
    <property type="match status" value="1"/>
</dbReference>
<dbReference type="PRINTS" id="PR01410">
    <property type="entry name" value="CCBIOGENESIS"/>
</dbReference>
<feature type="transmembrane region" description="Helical" evidence="10">
    <location>
        <begin position="348"/>
        <end position="371"/>
    </location>
</feature>
<feature type="transmembrane region" description="Helical" evidence="10">
    <location>
        <begin position="308"/>
        <end position="327"/>
    </location>
</feature>
<dbReference type="GO" id="GO:0020037">
    <property type="term" value="F:heme binding"/>
    <property type="evidence" value="ECO:0007669"/>
    <property type="project" value="InterPro"/>
</dbReference>
<reference evidence="13" key="1">
    <citation type="journal article" date="2020" name="mSystems">
        <title>Genome- and Community-Level Interaction Insights into Carbon Utilization and Element Cycling Functions of Hydrothermarchaeota in Hydrothermal Sediment.</title>
        <authorList>
            <person name="Zhou Z."/>
            <person name="Liu Y."/>
            <person name="Xu W."/>
            <person name="Pan J."/>
            <person name="Luo Z.H."/>
            <person name="Li M."/>
        </authorList>
    </citation>
    <scope>NUCLEOTIDE SEQUENCE [LARGE SCALE GENOMIC DNA]</scope>
    <source>
        <strain evidence="13">HyVt-523</strain>
    </source>
</reference>
<dbReference type="AlphaFoldDB" id="A0A7C5WV87"/>
<feature type="transmembrane region" description="Helical" evidence="10">
    <location>
        <begin position="6"/>
        <end position="31"/>
    </location>
</feature>
<feature type="transmembrane region" description="Helical" evidence="10">
    <location>
        <begin position="174"/>
        <end position="196"/>
    </location>
</feature>
<feature type="transmembrane region" description="Helical" evidence="10">
    <location>
        <begin position="391"/>
        <end position="409"/>
    </location>
</feature>
<feature type="transmembrane region" description="Helical" evidence="10">
    <location>
        <begin position="421"/>
        <end position="443"/>
    </location>
</feature>
<feature type="transmembrane region" description="Helical" evidence="10">
    <location>
        <begin position="208"/>
        <end position="227"/>
    </location>
</feature>
<keyword evidence="3" id="KW-1003">Cell membrane</keyword>
<keyword evidence="5 10" id="KW-0812">Transmembrane</keyword>
<organism evidence="13">
    <name type="scientific">Oceanithermus profundus</name>
    <dbReference type="NCBI Taxonomy" id="187137"/>
    <lineage>
        <taxon>Bacteria</taxon>
        <taxon>Thermotogati</taxon>
        <taxon>Deinococcota</taxon>
        <taxon>Deinococci</taxon>
        <taxon>Thermales</taxon>
        <taxon>Thermaceae</taxon>
        <taxon>Oceanithermus</taxon>
    </lineage>
</organism>
<dbReference type="Proteomes" id="UP000886105">
    <property type="component" value="Unassembled WGS sequence"/>
</dbReference>
<comment type="subcellular location">
    <subcellularLocation>
        <location evidence="1">Cell inner membrane</location>
        <topology evidence="1">Multi-pass membrane protein</topology>
    </subcellularLocation>
</comment>